<dbReference type="Proteomes" id="UP001142610">
    <property type="component" value="Unassembled WGS sequence"/>
</dbReference>
<evidence type="ECO:0000313" key="2">
    <source>
        <dbReference type="Proteomes" id="UP001142610"/>
    </source>
</evidence>
<protein>
    <recommendedName>
        <fullName evidence="3">Anti-sigma factor</fullName>
    </recommendedName>
</protein>
<organism evidence="1 2">
    <name type="scientific">Parvularcula maris</name>
    <dbReference type="NCBI Taxonomy" id="2965077"/>
    <lineage>
        <taxon>Bacteria</taxon>
        <taxon>Pseudomonadati</taxon>
        <taxon>Pseudomonadota</taxon>
        <taxon>Alphaproteobacteria</taxon>
        <taxon>Parvularculales</taxon>
        <taxon>Parvularculaceae</taxon>
        <taxon>Parvularcula</taxon>
    </lineage>
</organism>
<evidence type="ECO:0000313" key="1">
    <source>
        <dbReference type="EMBL" id="MCQ8184106.1"/>
    </source>
</evidence>
<dbReference type="EMBL" id="JANIBC010000001">
    <property type="protein sequence ID" value="MCQ8184106.1"/>
    <property type="molecule type" value="Genomic_DNA"/>
</dbReference>
<accession>A0A9X2L6Z8</accession>
<name>A0A9X2L6Z8_9PROT</name>
<proteinExistence type="predicted"/>
<evidence type="ECO:0008006" key="3">
    <source>
        <dbReference type="Google" id="ProtNLM"/>
    </source>
</evidence>
<dbReference type="RefSeq" id="WP_256617912.1">
    <property type="nucleotide sequence ID" value="NZ_JANIBC010000001.1"/>
</dbReference>
<comment type="caution">
    <text evidence="1">The sequence shown here is derived from an EMBL/GenBank/DDBJ whole genome shotgun (WGS) entry which is preliminary data.</text>
</comment>
<keyword evidence="2" id="KW-1185">Reference proteome</keyword>
<sequence>MDNKVHLITEQDIHAYIDGELSGERKAAVEVFLAERDLPLERAARYLRNNFDLKAVRDEVYRDEKLKSEIDRLLARRKPRRHLIGASA</sequence>
<gene>
    <name evidence="1" type="ORF">NOG11_01775</name>
</gene>
<reference evidence="1" key="1">
    <citation type="submission" date="2022-07" db="EMBL/GenBank/DDBJ databases">
        <title>Parvularcula maris sp. nov., an algicidal bacterium isolated from seawater.</title>
        <authorList>
            <person name="Li F."/>
        </authorList>
    </citation>
    <scope>NUCLEOTIDE SEQUENCE</scope>
    <source>
        <strain evidence="1">BGMRC 0090</strain>
    </source>
</reference>
<dbReference type="AlphaFoldDB" id="A0A9X2L6Z8"/>